<dbReference type="SFLD" id="SFLDG00002">
    <property type="entry name" value="C1.7:_P-type_atpase_like"/>
    <property type="match status" value="1"/>
</dbReference>
<dbReference type="RefSeq" id="WP_062044402.1">
    <property type="nucleotide sequence ID" value="NZ_DF968183.1"/>
</dbReference>
<keyword evidence="8" id="KW-1278">Translocase</keyword>
<dbReference type="GO" id="GO:0016887">
    <property type="term" value="F:ATP hydrolysis activity"/>
    <property type="evidence" value="ECO:0007669"/>
    <property type="project" value="InterPro"/>
</dbReference>
<evidence type="ECO:0000256" key="4">
    <source>
        <dbReference type="ARBA" id="ARBA00022692"/>
    </source>
</evidence>
<dbReference type="GO" id="GO:0055070">
    <property type="term" value="P:copper ion homeostasis"/>
    <property type="evidence" value="ECO:0007669"/>
    <property type="project" value="TreeGrafter"/>
</dbReference>
<dbReference type="Gene3D" id="3.40.50.1000">
    <property type="entry name" value="HAD superfamily/HAD-like"/>
    <property type="match status" value="1"/>
</dbReference>
<dbReference type="CDD" id="cd00371">
    <property type="entry name" value="HMA"/>
    <property type="match status" value="1"/>
</dbReference>
<dbReference type="InterPro" id="IPR018303">
    <property type="entry name" value="ATPase_P-typ_P_site"/>
</dbReference>
<feature type="transmembrane region" description="Helical" evidence="11">
    <location>
        <begin position="711"/>
        <end position="733"/>
    </location>
</feature>
<evidence type="ECO:0000256" key="9">
    <source>
        <dbReference type="ARBA" id="ARBA00022989"/>
    </source>
</evidence>
<dbReference type="Pfam" id="PF00403">
    <property type="entry name" value="HMA"/>
    <property type="match status" value="1"/>
</dbReference>
<dbReference type="NCBIfam" id="TIGR01511">
    <property type="entry name" value="ATPase-IB1_Cu"/>
    <property type="match status" value="1"/>
</dbReference>
<protein>
    <submittedName>
        <fullName evidence="13">Copper-(Or silver)-translocating P-type ATPase</fullName>
    </submittedName>
</protein>
<feature type="transmembrane region" description="Helical" evidence="11">
    <location>
        <begin position="121"/>
        <end position="145"/>
    </location>
</feature>
<keyword evidence="7 11" id="KW-0067">ATP-binding</keyword>
<feature type="transmembrane region" description="Helical" evidence="11">
    <location>
        <begin position="97"/>
        <end position="115"/>
    </location>
</feature>
<reference evidence="13" key="1">
    <citation type="journal article" date="2015" name="Genome Announc.">
        <title>Draft Genome Sequence of Bacteroidales Strain TBC1, a Novel Isolate from a Methanogenic Wastewater Treatment System.</title>
        <authorList>
            <person name="Tourlousse D.M."/>
            <person name="Matsuura N."/>
            <person name="Sun L."/>
            <person name="Toyonaga M."/>
            <person name="Kuroda K."/>
            <person name="Ohashi A."/>
            <person name="Cruz R."/>
            <person name="Yamaguchi T."/>
            <person name="Sekiguchi Y."/>
        </authorList>
    </citation>
    <scope>NUCLEOTIDE SEQUENCE [LARGE SCALE GENOMIC DNA]</scope>
    <source>
        <strain evidence="13">TBC1</strain>
    </source>
</reference>
<dbReference type="InterPro" id="IPR059000">
    <property type="entry name" value="ATPase_P-type_domA"/>
</dbReference>
<dbReference type="FunFam" id="3.30.70.100:FF:000001">
    <property type="entry name" value="ATPase copper transporting beta"/>
    <property type="match status" value="1"/>
</dbReference>
<dbReference type="NCBIfam" id="TIGR01494">
    <property type="entry name" value="ATPase_P-type"/>
    <property type="match status" value="1"/>
</dbReference>
<keyword evidence="5 11" id="KW-0479">Metal-binding</keyword>
<dbReference type="NCBIfam" id="TIGR01525">
    <property type="entry name" value="ATPase-IB_hvy"/>
    <property type="match status" value="1"/>
</dbReference>
<dbReference type="PATRIC" id="fig|1678841.3.peg.3218"/>
<evidence type="ECO:0000256" key="11">
    <source>
        <dbReference type="RuleBase" id="RU362081"/>
    </source>
</evidence>
<dbReference type="GO" id="GO:0005886">
    <property type="term" value="C:plasma membrane"/>
    <property type="evidence" value="ECO:0007669"/>
    <property type="project" value="UniProtKB-SubCell"/>
</dbReference>
<feature type="transmembrane region" description="Helical" evidence="11">
    <location>
        <begin position="369"/>
        <end position="391"/>
    </location>
</feature>
<evidence type="ECO:0000259" key="12">
    <source>
        <dbReference type="PROSITE" id="PS50846"/>
    </source>
</evidence>
<dbReference type="SUPFAM" id="SSF56784">
    <property type="entry name" value="HAD-like"/>
    <property type="match status" value="1"/>
</dbReference>
<dbReference type="InterPro" id="IPR036163">
    <property type="entry name" value="HMA_dom_sf"/>
</dbReference>
<evidence type="ECO:0000313" key="13">
    <source>
        <dbReference type="EMBL" id="GAP44692.1"/>
    </source>
</evidence>
<dbReference type="InterPro" id="IPR023299">
    <property type="entry name" value="ATPase_P-typ_cyto_dom_N"/>
</dbReference>
<keyword evidence="6 11" id="KW-0547">Nucleotide-binding</keyword>
<dbReference type="GO" id="GO:0005507">
    <property type="term" value="F:copper ion binding"/>
    <property type="evidence" value="ECO:0007669"/>
    <property type="project" value="TreeGrafter"/>
</dbReference>
<dbReference type="InterPro" id="IPR006121">
    <property type="entry name" value="HMA_dom"/>
</dbReference>
<dbReference type="OrthoDB" id="9770315at2"/>
<feature type="transmembrane region" description="Helical" evidence="11">
    <location>
        <begin position="686"/>
        <end position="705"/>
    </location>
</feature>
<dbReference type="SFLD" id="SFLDF00027">
    <property type="entry name" value="p-type_atpase"/>
    <property type="match status" value="1"/>
</dbReference>
<dbReference type="FunFam" id="2.70.150.10:FF:000020">
    <property type="entry name" value="Copper-exporting P-type ATPase A"/>
    <property type="match status" value="1"/>
</dbReference>
<feature type="transmembrane region" description="Helical" evidence="11">
    <location>
        <begin position="188"/>
        <end position="207"/>
    </location>
</feature>
<evidence type="ECO:0000256" key="10">
    <source>
        <dbReference type="ARBA" id="ARBA00023136"/>
    </source>
</evidence>
<dbReference type="PANTHER" id="PTHR43520">
    <property type="entry name" value="ATP7, ISOFORM B"/>
    <property type="match status" value="1"/>
</dbReference>
<dbReference type="SFLD" id="SFLDS00003">
    <property type="entry name" value="Haloacid_Dehalogenase"/>
    <property type="match status" value="1"/>
</dbReference>
<dbReference type="InterPro" id="IPR036412">
    <property type="entry name" value="HAD-like_sf"/>
</dbReference>
<dbReference type="PROSITE" id="PS01047">
    <property type="entry name" value="HMA_1"/>
    <property type="match status" value="1"/>
</dbReference>
<dbReference type="InterPro" id="IPR023298">
    <property type="entry name" value="ATPase_P-typ_TM_dom_sf"/>
</dbReference>
<dbReference type="Gene3D" id="3.40.1110.10">
    <property type="entry name" value="Calcium-transporting ATPase, cytoplasmic domain N"/>
    <property type="match status" value="1"/>
</dbReference>
<keyword evidence="4 11" id="KW-0812">Transmembrane</keyword>
<evidence type="ECO:0000256" key="7">
    <source>
        <dbReference type="ARBA" id="ARBA00022840"/>
    </source>
</evidence>
<dbReference type="STRING" id="1678841.TBC1_12503"/>
<dbReference type="InterPro" id="IPR017969">
    <property type="entry name" value="Heavy-metal-associated_CS"/>
</dbReference>
<dbReference type="SUPFAM" id="SSF81665">
    <property type="entry name" value="Calcium ATPase, transmembrane domain M"/>
    <property type="match status" value="1"/>
</dbReference>
<evidence type="ECO:0000256" key="6">
    <source>
        <dbReference type="ARBA" id="ARBA00022741"/>
    </source>
</evidence>
<sequence>MKPVYTDITLPVSGMSCAACATSVESMLTSLNGVFSASVNYATSTVHIRFNPLQVSLDQFQAALKPIGYDLVISAGDEDETFEQLELKRHNTLRRRLVTAAVFSLPVFVISMLWHHPSTTVQWLLLALSLPVIFYSGQGFYLNAFRLGVRGKTNMDTLVSIGTAAAFVLSLINTLFPDFIPGDGISAYVYYESAVVIITLILLGRFLEERSRGKASAAISRLMHLQPQTAIRLKGNNQEEVAIRHLLPGDTVLIRPGAVIPVDGIVVSGGSWIEESMMSGEPVPVFRKTGDQVLAGTINKDSVLQVTTLKTGKETTLSRIIAMVDEAQNSKPPVQLLVDKISAVFVPAVILISIATFIVWALIIPDQPLTYAIVTSISVLIIACPCALGLATPTALIAAIGHGAGKGILFRDAESIETAGKTDVLVIDKTGTLTKGKPELIQVHYPGNGSQDQINSTFSALTALSAHPLSAAVARGISTESTVIPEVEEFTDLPGKGITGKVGNKRYFAGSPAVLKETGIVPDKEVLTILSEYDKQAASLVLLTDSTEILAIAALSDTLRDDAVQAVEALRSAGIEPYMVTGDNQASAAQIARLAGITRFRATASPEDKAAIVRELQASGRKVAVAGDGINDTIALARADAGIAMGGGTDASREAAGITLTGHHLMQVAETILLSRKTNKIIKENLFWAFGYNVIAIPLAAGLLFPFTGLLLNPMIASAAMAFSSVSVVLNSLRLR</sequence>
<organism evidence="13">
    <name type="scientific">Lentimicrobium saccharophilum</name>
    <dbReference type="NCBI Taxonomy" id="1678841"/>
    <lineage>
        <taxon>Bacteria</taxon>
        <taxon>Pseudomonadati</taxon>
        <taxon>Bacteroidota</taxon>
        <taxon>Bacteroidia</taxon>
        <taxon>Bacteroidales</taxon>
        <taxon>Lentimicrobiaceae</taxon>
        <taxon>Lentimicrobium</taxon>
    </lineage>
</organism>
<proteinExistence type="inferred from homology"/>
<dbReference type="InterPro" id="IPR044492">
    <property type="entry name" value="P_typ_ATPase_HD_dom"/>
</dbReference>
<dbReference type="CDD" id="cd02094">
    <property type="entry name" value="P-type_ATPase_Cu-like"/>
    <property type="match status" value="1"/>
</dbReference>
<evidence type="ECO:0000256" key="1">
    <source>
        <dbReference type="ARBA" id="ARBA00004651"/>
    </source>
</evidence>
<keyword evidence="14" id="KW-1185">Reference proteome</keyword>
<dbReference type="GO" id="GO:0043682">
    <property type="term" value="F:P-type divalent copper transporter activity"/>
    <property type="evidence" value="ECO:0007669"/>
    <property type="project" value="TreeGrafter"/>
</dbReference>
<dbReference type="InterPro" id="IPR023214">
    <property type="entry name" value="HAD_sf"/>
</dbReference>
<accession>A0A0S7C4D5</accession>
<feature type="transmembrane region" description="Helical" evidence="11">
    <location>
        <begin position="157"/>
        <end position="176"/>
    </location>
</feature>
<dbReference type="InterPro" id="IPR001757">
    <property type="entry name" value="P_typ_ATPase"/>
</dbReference>
<dbReference type="Pfam" id="PF00702">
    <property type="entry name" value="Hydrolase"/>
    <property type="match status" value="1"/>
</dbReference>
<dbReference type="Gene3D" id="3.30.70.100">
    <property type="match status" value="1"/>
</dbReference>
<evidence type="ECO:0000256" key="5">
    <source>
        <dbReference type="ARBA" id="ARBA00022723"/>
    </source>
</evidence>
<comment type="subcellular location">
    <subcellularLocation>
        <location evidence="1">Cell membrane</location>
        <topology evidence="1">Multi-pass membrane protein</topology>
    </subcellularLocation>
</comment>
<dbReference type="Gene3D" id="2.70.150.10">
    <property type="entry name" value="Calcium-transporting ATPase, cytoplasmic transduction domain A"/>
    <property type="match status" value="1"/>
</dbReference>
<gene>
    <name evidence="13" type="ORF">TBC1_12503</name>
</gene>
<evidence type="ECO:0000256" key="3">
    <source>
        <dbReference type="ARBA" id="ARBA00022475"/>
    </source>
</evidence>
<dbReference type="SUPFAM" id="SSF81653">
    <property type="entry name" value="Calcium ATPase, transduction domain A"/>
    <property type="match status" value="1"/>
</dbReference>
<dbReference type="PROSITE" id="PS00154">
    <property type="entry name" value="ATPASE_E1_E2"/>
    <property type="match status" value="1"/>
</dbReference>
<dbReference type="InterPro" id="IPR027256">
    <property type="entry name" value="P-typ_ATPase_IB"/>
</dbReference>
<dbReference type="GO" id="GO:0005524">
    <property type="term" value="F:ATP binding"/>
    <property type="evidence" value="ECO:0007669"/>
    <property type="project" value="UniProtKB-UniRule"/>
</dbReference>
<keyword evidence="3 11" id="KW-1003">Cell membrane</keyword>
<dbReference type="InterPro" id="IPR008250">
    <property type="entry name" value="ATPase_P-typ_transduc_dom_A_sf"/>
</dbReference>
<evidence type="ECO:0000256" key="2">
    <source>
        <dbReference type="ARBA" id="ARBA00006024"/>
    </source>
</evidence>
<evidence type="ECO:0000256" key="8">
    <source>
        <dbReference type="ARBA" id="ARBA00022967"/>
    </source>
</evidence>
<dbReference type="PROSITE" id="PS50846">
    <property type="entry name" value="HMA_2"/>
    <property type="match status" value="1"/>
</dbReference>
<dbReference type="GO" id="GO:0060003">
    <property type="term" value="P:copper ion export"/>
    <property type="evidence" value="ECO:0007669"/>
    <property type="project" value="UniProtKB-ARBA"/>
</dbReference>
<dbReference type="EMBL" id="DF968183">
    <property type="protein sequence ID" value="GAP44692.1"/>
    <property type="molecule type" value="Genomic_DNA"/>
</dbReference>
<comment type="similarity">
    <text evidence="2 11">Belongs to the cation transport ATPase (P-type) (TC 3.A.3) family. Type IB subfamily.</text>
</comment>
<dbReference type="AlphaFoldDB" id="A0A0S7C4D5"/>
<dbReference type="SUPFAM" id="SSF55008">
    <property type="entry name" value="HMA, heavy metal-associated domain"/>
    <property type="match status" value="1"/>
</dbReference>
<keyword evidence="9 11" id="KW-1133">Transmembrane helix</keyword>
<dbReference type="PRINTS" id="PR00119">
    <property type="entry name" value="CATATPASE"/>
</dbReference>
<dbReference type="Pfam" id="PF00122">
    <property type="entry name" value="E1-E2_ATPase"/>
    <property type="match status" value="1"/>
</dbReference>
<dbReference type="PRINTS" id="PR00943">
    <property type="entry name" value="CUATPASE"/>
</dbReference>
<evidence type="ECO:0000313" key="14">
    <source>
        <dbReference type="Proteomes" id="UP000053091"/>
    </source>
</evidence>
<keyword evidence="10 11" id="KW-0472">Membrane</keyword>
<feature type="domain" description="HMA" evidence="12">
    <location>
        <begin position="6"/>
        <end position="72"/>
    </location>
</feature>
<dbReference type="PANTHER" id="PTHR43520:SF8">
    <property type="entry name" value="P-TYPE CU(+) TRANSPORTER"/>
    <property type="match status" value="1"/>
</dbReference>
<feature type="transmembrane region" description="Helical" evidence="11">
    <location>
        <begin position="341"/>
        <end position="363"/>
    </location>
</feature>
<name>A0A0S7C4D5_9BACT</name>
<dbReference type="Proteomes" id="UP000053091">
    <property type="component" value="Unassembled WGS sequence"/>
</dbReference>